<proteinExistence type="predicted"/>
<keyword evidence="2" id="KW-1185">Reference proteome</keyword>
<dbReference type="Proteomes" id="UP001055072">
    <property type="component" value="Unassembled WGS sequence"/>
</dbReference>
<comment type="caution">
    <text evidence="1">The sequence shown here is derived from an EMBL/GenBank/DDBJ whole genome shotgun (WGS) entry which is preliminary data.</text>
</comment>
<name>A0ACB8TRW9_9APHY</name>
<accession>A0ACB8TRW9</accession>
<gene>
    <name evidence="1" type="ORF">BDY19DRAFT_969672</name>
</gene>
<evidence type="ECO:0000313" key="1">
    <source>
        <dbReference type="EMBL" id="KAI0084709.1"/>
    </source>
</evidence>
<reference evidence="1" key="1">
    <citation type="journal article" date="2021" name="Environ. Microbiol.">
        <title>Gene family expansions and transcriptome signatures uncover fungal adaptations to wood decay.</title>
        <authorList>
            <person name="Hage H."/>
            <person name="Miyauchi S."/>
            <person name="Viragh M."/>
            <person name="Drula E."/>
            <person name="Min B."/>
            <person name="Chaduli D."/>
            <person name="Navarro D."/>
            <person name="Favel A."/>
            <person name="Norest M."/>
            <person name="Lesage-Meessen L."/>
            <person name="Balint B."/>
            <person name="Merenyi Z."/>
            <person name="de Eugenio L."/>
            <person name="Morin E."/>
            <person name="Martinez A.T."/>
            <person name="Baldrian P."/>
            <person name="Stursova M."/>
            <person name="Martinez M.J."/>
            <person name="Novotny C."/>
            <person name="Magnuson J.K."/>
            <person name="Spatafora J.W."/>
            <person name="Maurice S."/>
            <person name="Pangilinan J."/>
            <person name="Andreopoulos W."/>
            <person name="LaButti K."/>
            <person name="Hundley H."/>
            <person name="Na H."/>
            <person name="Kuo A."/>
            <person name="Barry K."/>
            <person name="Lipzen A."/>
            <person name="Henrissat B."/>
            <person name="Riley R."/>
            <person name="Ahrendt S."/>
            <person name="Nagy L.G."/>
            <person name="Grigoriev I.V."/>
            <person name="Martin F."/>
            <person name="Rosso M.N."/>
        </authorList>
    </citation>
    <scope>NUCLEOTIDE SEQUENCE</scope>
    <source>
        <strain evidence="1">CBS 384.51</strain>
    </source>
</reference>
<sequence>MSKRPRDHYDMPESSTSPPARRMKLSASSPILPSTSKLLATPHIPYAIRTPYSAPTDSPTNPFGLKRSLYALELPKATAFGKHTPIRMQLVTDTDLRPSTSNRRSRGGVYRVVQVPNNYTFRHLHKLILYLFASDIHLHHNSKSQPNMSLLNGKRPLSRKAAGKARADVRSSTWGGHYFEAQKKISTYPEAKHPGTIKPGGKTFTKLSSVRDRQLFRDLCDPSLDLDTSLPATLEDEDAEKEEWSWEAEDDFTLRHVWPDGPELEQGIIYHHSPSVRIHITVNTLPIPFRKGYSNTPFVFLAQGTTGSLIQIAHTVPDSDGNESYSPLDSEPDFYPLPLPSAYIERWNKQGVFEKFLKREAERERALRLPRSYDPEEDDRDSSEPPPVPSSDGLDMPFLSSTDEYEGDANSIYSTKSTKSDSFFYPSSLSAATPFPQNPLRKKRLDRLGKRMAKLTRSGLRDVMSSDEEEKKLKKTVVGKRVDTKNKWLKSKSHIGSKAEKVVEKMKGKGLAISRERGAKSEEVRDETWDPFGDEDEV</sequence>
<protein>
    <submittedName>
        <fullName evidence="1">Uncharacterized protein</fullName>
    </submittedName>
</protein>
<evidence type="ECO:0000313" key="2">
    <source>
        <dbReference type="Proteomes" id="UP001055072"/>
    </source>
</evidence>
<dbReference type="EMBL" id="MU274939">
    <property type="protein sequence ID" value="KAI0084709.1"/>
    <property type="molecule type" value="Genomic_DNA"/>
</dbReference>
<organism evidence="1 2">
    <name type="scientific">Irpex rosettiformis</name>
    <dbReference type="NCBI Taxonomy" id="378272"/>
    <lineage>
        <taxon>Eukaryota</taxon>
        <taxon>Fungi</taxon>
        <taxon>Dikarya</taxon>
        <taxon>Basidiomycota</taxon>
        <taxon>Agaricomycotina</taxon>
        <taxon>Agaricomycetes</taxon>
        <taxon>Polyporales</taxon>
        <taxon>Irpicaceae</taxon>
        <taxon>Irpex</taxon>
    </lineage>
</organism>